<dbReference type="PANTHER" id="PTHR43547:SF2">
    <property type="entry name" value="HYBRID SIGNAL TRANSDUCTION HISTIDINE KINASE C"/>
    <property type="match status" value="1"/>
</dbReference>
<dbReference type="Gene3D" id="3.30.565.10">
    <property type="entry name" value="Histidine kinase-like ATPase, C-terminal domain"/>
    <property type="match status" value="1"/>
</dbReference>
<evidence type="ECO:0000313" key="9">
    <source>
        <dbReference type="Proteomes" id="UP001155483"/>
    </source>
</evidence>
<dbReference type="InterPro" id="IPR011123">
    <property type="entry name" value="Y_Y_Y"/>
</dbReference>
<feature type="coiled-coil region" evidence="4">
    <location>
        <begin position="834"/>
        <end position="863"/>
    </location>
</feature>
<dbReference type="CDD" id="cd00082">
    <property type="entry name" value="HisKA"/>
    <property type="match status" value="1"/>
</dbReference>
<dbReference type="InterPro" id="IPR011110">
    <property type="entry name" value="Reg_prop"/>
</dbReference>
<dbReference type="GO" id="GO:0005524">
    <property type="term" value="F:ATP binding"/>
    <property type="evidence" value="ECO:0007669"/>
    <property type="project" value="UniProtKB-KW"/>
</dbReference>
<keyword evidence="5" id="KW-1133">Transmembrane helix</keyword>
<dbReference type="RefSeq" id="WP_279295856.1">
    <property type="nucleotide sequence ID" value="NZ_JAOTIF010000002.1"/>
</dbReference>
<dbReference type="Pfam" id="PF07494">
    <property type="entry name" value="Reg_prop"/>
    <property type="match status" value="6"/>
</dbReference>
<dbReference type="PRINTS" id="PR00344">
    <property type="entry name" value="BCTRLSENSOR"/>
</dbReference>
<dbReference type="Gene3D" id="2.130.10.10">
    <property type="entry name" value="YVTN repeat-like/Quinoprotein amine dehydrogenase"/>
    <property type="match status" value="5"/>
</dbReference>
<dbReference type="PANTHER" id="PTHR43547">
    <property type="entry name" value="TWO-COMPONENT HISTIDINE KINASE"/>
    <property type="match status" value="1"/>
</dbReference>
<evidence type="ECO:0000259" key="7">
    <source>
        <dbReference type="PROSITE" id="PS50109"/>
    </source>
</evidence>
<protein>
    <recommendedName>
        <fullName evidence="2">histidine kinase</fullName>
        <ecNumber evidence="2">2.7.13.3</ecNumber>
    </recommendedName>
</protein>
<accession>A0A9X3BF82</accession>
<evidence type="ECO:0000313" key="8">
    <source>
        <dbReference type="EMBL" id="MCU7548409.1"/>
    </source>
</evidence>
<evidence type="ECO:0000256" key="6">
    <source>
        <dbReference type="SAM" id="SignalP"/>
    </source>
</evidence>
<evidence type="ECO:0000256" key="1">
    <source>
        <dbReference type="ARBA" id="ARBA00000085"/>
    </source>
</evidence>
<dbReference type="EC" id="2.7.13.3" evidence="2"/>
<keyword evidence="5" id="KW-0812">Transmembrane</keyword>
<dbReference type="InterPro" id="IPR005467">
    <property type="entry name" value="His_kinase_dom"/>
</dbReference>
<reference evidence="8" key="1">
    <citation type="submission" date="2022-09" db="EMBL/GenBank/DDBJ databases">
        <authorList>
            <person name="Yuan C."/>
            <person name="Ke Z."/>
        </authorList>
    </citation>
    <scope>NUCLEOTIDE SEQUENCE</scope>
    <source>
        <strain evidence="8">LB-8</strain>
    </source>
</reference>
<dbReference type="Pfam" id="PF02518">
    <property type="entry name" value="HATPase_c"/>
    <property type="match status" value="1"/>
</dbReference>
<dbReference type="InterPro" id="IPR003594">
    <property type="entry name" value="HATPase_dom"/>
</dbReference>
<keyword evidence="3" id="KW-0597">Phosphoprotein</keyword>
<dbReference type="SUPFAM" id="SSF47384">
    <property type="entry name" value="Homodimeric domain of signal transducing histidine kinase"/>
    <property type="match status" value="1"/>
</dbReference>
<dbReference type="SUPFAM" id="SSF55874">
    <property type="entry name" value="ATPase domain of HSP90 chaperone/DNA topoisomerase II/histidine kinase"/>
    <property type="match status" value="1"/>
</dbReference>
<comment type="caution">
    <text evidence="8">The sequence shown here is derived from an EMBL/GenBank/DDBJ whole genome shotgun (WGS) entry which is preliminary data.</text>
</comment>
<dbReference type="InterPro" id="IPR004358">
    <property type="entry name" value="Sig_transdc_His_kin-like_C"/>
</dbReference>
<dbReference type="Pfam" id="PF07495">
    <property type="entry name" value="Y_Y_Y"/>
    <property type="match status" value="1"/>
</dbReference>
<dbReference type="InterPro" id="IPR036097">
    <property type="entry name" value="HisK_dim/P_sf"/>
</dbReference>
<dbReference type="Gene3D" id="2.60.40.10">
    <property type="entry name" value="Immunoglobulins"/>
    <property type="match status" value="1"/>
</dbReference>
<feature type="domain" description="Histidine kinase" evidence="7">
    <location>
        <begin position="882"/>
        <end position="1118"/>
    </location>
</feature>
<dbReference type="SMART" id="SM00387">
    <property type="entry name" value="HATPase_c"/>
    <property type="match status" value="1"/>
</dbReference>
<evidence type="ECO:0000256" key="3">
    <source>
        <dbReference type="ARBA" id="ARBA00022553"/>
    </source>
</evidence>
<dbReference type="SUPFAM" id="SSF63829">
    <property type="entry name" value="Calcium-dependent phosphotriesterase"/>
    <property type="match status" value="3"/>
</dbReference>
<evidence type="ECO:0000256" key="5">
    <source>
        <dbReference type="SAM" id="Phobius"/>
    </source>
</evidence>
<dbReference type="Proteomes" id="UP001155483">
    <property type="component" value="Unassembled WGS sequence"/>
</dbReference>
<dbReference type="FunFam" id="2.60.40.10:FF:000791">
    <property type="entry name" value="Two-component system sensor histidine kinase/response regulator"/>
    <property type="match status" value="1"/>
</dbReference>
<dbReference type="InterPro" id="IPR036890">
    <property type="entry name" value="HATPase_C_sf"/>
</dbReference>
<dbReference type="EMBL" id="JAOTIF010000002">
    <property type="protein sequence ID" value="MCU7548409.1"/>
    <property type="molecule type" value="Genomic_DNA"/>
</dbReference>
<sequence>MKALLLFIMISLFLLSVKISSAQNGQLTFHHVPSPKGAISTAAVTIVQDPQGYMWIGNYGLHRYDGYRYTSYYNDPMNPNSLPDNRVEAVCASRNGTIWVSAFGYGLDHLDPATGKFTHYRHNPKDPNSLSTDTVTAIIEDQKGIIWVGTHNGLNRFDPKTETVKRFQYNPIDPTTLSSNQVRALYEDRQGTIWVGCGSIWNEENQMKKGGLNRLDQKKGTFTRYLHDAKNPQSLIDNRVRAMFEDSRGTFWVGTAGDGLHTMDRNKGTFERHCYDPAHPEKISRPPLRNIFPWADDHVTFITEDRTGALWIGSMTNGINRYDPKTRKITYFPNFKDTETGVMTNVIGGAACVSREGVLWIGYWEGLFRVDPSQKSIPYFATGGQVYSIYEDTSKVLWYGTFEGLIRKDLKNGTEKRFISDPHNSRTISNNRVNAICEGRQGELWIGTDKGLNRFDRKTGTFKRYVSSSDEDSSLMNSTITSIYESRQGSLLIGIGGAGAGVFRINPQNGSFKHYHNHPTDTNSLSNNIVRCIYEDRSGNIWIGTYLGGLNLLSPQADRIQRFLYGVWISSLVQDSDGILWLGTSNGLYRSNAALNSFSRFTGPNAELGGDVFVNGILEDNQKALWINASDGIYRLNRTRNKVIPFSRHKGLFDYRRAGCYKGKSGDLFFSGPNGYYAFLPEQLTGNTQPPEVVLSAFRLGDQSIIPGGESPLKQPLWHTKEIQLHHNQNTFSFDFAGIHFRDPESNQHLFMLEGLDNTWRRAGEEKTAYYYNIPPGHYTFRIRAANSDGIWAEKSIGIVISPPWWRTWWAYTLYGLLFIGGVLAVHHYQRKRLIQKEREKTRARELAQAKEIEKAYAELKATQAYLIQREKMASLGELTAGIAHEIQNPLNFVNNFSEINLELIEELTKGVNDPNELGALAANIKVNEQKIHQHGKRAASIVKSMMEHSRTTPEQKELTDVNDLVDEYLRLAYHGMRAKDNVFHANVETLFDPHLGALNINTQAIGRVLLNLFNNAFYSVNEKKKQINEAYEPTVTVSTKKLNGMAEISILDNGTGIPDTVVDKIFQPFFTTKPTGQGTGLGLSLSYDIITKEHGGDLSVETKEGEYARFFIQLPSQ</sequence>
<dbReference type="Gene3D" id="1.10.287.130">
    <property type="match status" value="1"/>
</dbReference>
<keyword evidence="8" id="KW-0547">Nucleotide-binding</keyword>
<dbReference type="InterPro" id="IPR015943">
    <property type="entry name" value="WD40/YVTN_repeat-like_dom_sf"/>
</dbReference>
<name>A0A9X3BF82_9BACT</name>
<reference evidence="8" key="2">
    <citation type="submission" date="2023-04" db="EMBL/GenBank/DDBJ databases">
        <title>Paracnuella aquatica gen. nov., sp. nov., a member of the family Chitinophagaceae isolated from a hot spring.</title>
        <authorList>
            <person name="Wang C."/>
        </authorList>
    </citation>
    <scope>NUCLEOTIDE SEQUENCE</scope>
    <source>
        <strain evidence="8">LB-8</strain>
    </source>
</reference>
<keyword evidence="6" id="KW-0732">Signal</keyword>
<dbReference type="InterPro" id="IPR003661">
    <property type="entry name" value="HisK_dim/P_dom"/>
</dbReference>
<keyword evidence="5" id="KW-0472">Membrane</keyword>
<feature type="transmembrane region" description="Helical" evidence="5">
    <location>
        <begin position="809"/>
        <end position="829"/>
    </location>
</feature>
<feature type="chain" id="PRO_5040787997" description="histidine kinase" evidence="6">
    <location>
        <begin position="23"/>
        <end position="1118"/>
    </location>
</feature>
<organism evidence="8 9">
    <name type="scientific">Paraflavisolibacter caeni</name>
    <dbReference type="NCBI Taxonomy" id="2982496"/>
    <lineage>
        <taxon>Bacteria</taxon>
        <taxon>Pseudomonadati</taxon>
        <taxon>Bacteroidota</taxon>
        <taxon>Chitinophagia</taxon>
        <taxon>Chitinophagales</taxon>
        <taxon>Chitinophagaceae</taxon>
        <taxon>Paraflavisolibacter</taxon>
    </lineage>
</organism>
<keyword evidence="8" id="KW-0067">ATP-binding</keyword>
<proteinExistence type="predicted"/>
<dbReference type="AlphaFoldDB" id="A0A9X3BF82"/>
<dbReference type="PROSITE" id="PS50109">
    <property type="entry name" value="HIS_KIN"/>
    <property type="match status" value="1"/>
</dbReference>
<keyword evidence="4" id="KW-0175">Coiled coil</keyword>
<dbReference type="GO" id="GO:0000155">
    <property type="term" value="F:phosphorelay sensor kinase activity"/>
    <property type="evidence" value="ECO:0007669"/>
    <property type="project" value="InterPro"/>
</dbReference>
<evidence type="ECO:0000256" key="4">
    <source>
        <dbReference type="SAM" id="Coils"/>
    </source>
</evidence>
<gene>
    <name evidence="8" type="ORF">OCK74_04745</name>
</gene>
<evidence type="ECO:0000256" key="2">
    <source>
        <dbReference type="ARBA" id="ARBA00012438"/>
    </source>
</evidence>
<feature type="signal peptide" evidence="6">
    <location>
        <begin position="1"/>
        <end position="22"/>
    </location>
</feature>
<dbReference type="InterPro" id="IPR013783">
    <property type="entry name" value="Ig-like_fold"/>
</dbReference>
<keyword evidence="9" id="KW-1185">Reference proteome</keyword>
<comment type="catalytic activity">
    <reaction evidence="1">
        <text>ATP + protein L-histidine = ADP + protein N-phospho-L-histidine.</text>
        <dbReference type="EC" id="2.7.13.3"/>
    </reaction>
</comment>